<evidence type="ECO:0000313" key="2">
    <source>
        <dbReference type="Proteomes" id="UP000471435"/>
    </source>
</evidence>
<dbReference type="AlphaFoldDB" id="A0A6I4UY05"/>
<dbReference type="Proteomes" id="UP000471435">
    <property type="component" value="Unassembled WGS sequence"/>
</dbReference>
<evidence type="ECO:0000313" key="1">
    <source>
        <dbReference type="EMBL" id="MXP46777.1"/>
    </source>
</evidence>
<dbReference type="EMBL" id="WTYP01000001">
    <property type="protein sequence ID" value="MXP46777.1"/>
    <property type="molecule type" value="Genomic_DNA"/>
</dbReference>
<gene>
    <name evidence="1" type="ORF">GRI43_05135</name>
</gene>
<keyword evidence="2" id="KW-1185">Reference proteome</keyword>
<proteinExistence type="predicted"/>
<sequence length="162" mass="16696">MYRHFAVATVVITGAIALLADGEKREAIAREVAEIEVPDVKKSAPALIIRNDRVSEGGGGDMSGFYSDTSSDTASTAGMDSSYIGGSGVLTADNIDSQNGRMQLSRTGLTLAQFNALSPEQKRVLLAMLNGETDPAADRKRAAEAAAVASLARSGGGAGADY</sequence>
<comment type="caution">
    <text evidence="1">The sequence shown here is derived from an EMBL/GenBank/DDBJ whole genome shotgun (WGS) entry which is preliminary data.</text>
</comment>
<reference evidence="1 2" key="1">
    <citation type="submission" date="2019-12" db="EMBL/GenBank/DDBJ databases">
        <title>Genomic-based taxomic classification of the family Erythrobacteraceae.</title>
        <authorList>
            <person name="Xu L."/>
        </authorList>
    </citation>
    <scope>NUCLEOTIDE SEQUENCE [LARGE SCALE GENOMIC DNA]</scope>
    <source>
        <strain evidence="1 2">SW-109</strain>
    </source>
</reference>
<organism evidence="1 2">
    <name type="scientific">Pontixanthobacter luteolus</name>
    <dbReference type="NCBI Taxonomy" id="295089"/>
    <lineage>
        <taxon>Bacteria</taxon>
        <taxon>Pseudomonadati</taxon>
        <taxon>Pseudomonadota</taxon>
        <taxon>Alphaproteobacteria</taxon>
        <taxon>Sphingomonadales</taxon>
        <taxon>Erythrobacteraceae</taxon>
        <taxon>Pontixanthobacter</taxon>
    </lineage>
</organism>
<dbReference type="RefSeq" id="WP_160729976.1">
    <property type="nucleotide sequence ID" value="NZ_WTYP01000001.1"/>
</dbReference>
<name>A0A6I4UY05_9SPHN</name>
<accession>A0A6I4UY05</accession>
<protein>
    <submittedName>
        <fullName evidence="1">Uncharacterized protein</fullName>
    </submittedName>
</protein>